<dbReference type="Proteomes" id="UP001500466">
    <property type="component" value="Unassembled WGS sequence"/>
</dbReference>
<accession>A0ABP9HY81</accession>
<name>A0ABP9HY81_9ACTN</name>
<keyword evidence="4" id="KW-1185">Reference proteome</keyword>
<sequence length="233" mass="25129">MAHRLVPARLARALRTRRRQRIAFQTTVLVTVLGLAPVTWMYAVAGGRLRTVSDVPPTPVALVLGAGIKDGEPSRLLARRLDVALDLYRAGKVKVLLVSGDNGRDSYNEPDVMRRYLVARGVPEKQVVADYAGFSTWDSCVRAKKVFGVDRAIVVTQTFHLRRALALCDAAGVTAYGVGDDSLHGELIGVTLYGGFREVFAAYKALGEAVLKPEPQALGPHEPGVDEGLAAAR</sequence>
<comment type="caution">
    <text evidence="3">The sequence shown here is derived from an EMBL/GenBank/DDBJ whole genome shotgun (WGS) entry which is preliminary data.</text>
</comment>
<feature type="transmembrane region" description="Helical" evidence="1">
    <location>
        <begin position="21"/>
        <end position="43"/>
    </location>
</feature>
<evidence type="ECO:0000313" key="3">
    <source>
        <dbReference type="EMBL" id="GAA4981046.1"/>
    </source>
</evidence>
<organism evidence="3 4">
    <name type="scientific">Yinghuangia aomiensis</name>
    <dbReference type="NCBI Taxonomy" id="676205"/>
    <lineage>
        <taxon>Bacteria</taxon>
        <taxon>Bacillati</taxon>
        <taxon>Actinomycetota</taxon>
        <taxon>Actinomycetes</taxon>
        <taxon>Kitasatosporales</taxon>
        <taxon>Streptomycetaceae</taxon>
        <taxon>Yinghuangia</taxon>
    </lineage>
</organism>
<dbReference type="Pfam" id="PF02698">
    <property type="entry name" value="DUF218"/>
    <property type="match status" value="1"/>
</dbReference>
<evidence type="ECO:0000313" key="4">
    <source>
        <dbReference type="Proteomes" id="UP001500466"/>
    </source>
</evidence>
<dbReference type="PANTHER" id="PTHR30336:SF6">
    <property type="entry name" value="INTEGRAL MEMBRANE PROTEIN"/>
    <property type="match status" value="1"/>
</dbReference>
<dbReference type="EMBL" id="BAABHS010000023">
    <property type="protein sequence ID" value="GAA4981046.1"/>
    <property type="molecule type" value="Genomic_DNA"/>
</dbReference>
<feature type="domain" description="DUF218" evidence="2">
    <location>
        <begin position="60"/>
        <end position="177"/>
    </location>
</feature>
<dbReference type="CDD" id="cd06259">
    <property type="entry name" value="YdcF-like"/>
    <property type="match status" value="1"/>
</dbReference>
<reference evidence="4" key="1">
    <citation type="journal article" date="2019" name="Int. J. Syst. Evol. Microbiol.">
        <title>The Global Catalogue of Microorganisms (GCM) 10K type strain sequencing project: providing services to taxonomists for standard genome sequencing and annotation.</title>
        <authorList>
            <consortium name="The Broad Institute Genomics Platform"/>
            <consortium name="The Broad Institute Genome Sequencing Center for Infectious Disease"/>
            <person name="Wu L."/>
            <person name="Ma J."/>
        </authorList>
    </citation>
    <scope>NUCLEOTIDE SEQUENCE [LARGE SCALE GENOMIC DNA]</scope>
    <source>
        <strain evidence="4">JCM 17986</strain>
    </source>
</reference>
<dbReference type="InterPro" id="IPR051599">
    <property type="entry name" value="Cell_Envelope_Assoc"/>
</dbReference>
<dbReference type="InterPro" id="IPR014729">
    <property type="entry name" value="Rossmann-like_a/b/a_fold"/>
</dbReference>
<keyword evidence="1" id="KW-0472">Membrane</keyword>
<dbReference type="Gene3D" id="3.40.50.620">
    <property type="entry name" value="HUPs"/>
    <property type="match status" value="1"/>
</dbReference>
<proteinExistence type="predicted"/>
<dbReference type="RefSeq" id="WP_345678651.1">
    <property type="nucleotide sequence ID" value="NZ_BAABHS010000023.1"/>
</dbReference>
<keyword evidence="1" id="KW-1133">Transmembrane helix</keyword>
<evidence type="ECO:0000256" key="1">
    <source>
        <dbReference type="SAM" id="Phobius"/>
    </source>
</evidence>
<evidence type="ECO:0000259" key="2">
    <source>
        <dbReference type="Pfam" id="PF02698"/>
    </source>
</evidence>
<gene>
    <name evidence="3" type="ORF">GCM10023205_57760</name>
</gene>
<dbReference type="InterPro" id="IPR003848">
    <property type="entry name" value="DUF218"/>
</dbReference>
<protein>
    <submittedName>
        <fullName evidence="3">ElyC/SanA/YdcF family protein</fullName>
    </submittedName>
</protein>
<keyword evidence="1" id="KW-0812">Transmembrane</keyword>
<dbReference type="PANTHER" id="PTHR30336">
    <property type="entry name" value="INNER MEMBRANE PROTEIN, PROBABLE PERMEASE"/>
    <property type="match status" value="1"/>
</dbReference>